<dbReference type="Proteomes" id="UP000250557">
    <property type="component" value="Chromosome"/>
</dbReference>
<proteinExistence type="predicted"/>
<evidence type="ECO:0000256" key="1">
    <source>
        <dbReference type="SAM" id="MobiDB-lite"/>
    </source>
</evidence>
<name>A0AAE6JIZ9_9SPHI</name>
<reference evidence="2 3" key="1">
    <citation type="submission" date="2019-08" db="EMBL/GenBank/DDBJ databases">
        <title>Comparative genome analysis confer to the adaptation heavy metal polluted environment.</title>
        <authorList>
            <person name="Li Y."/>
        </authorList>
    </citation>
    <scope>NUCLEOTIDE SEQUENCE [LARGE SCALE GENOMIC DNA]</scope>
    <source>
        <strain evidence="2 3">P2</strain>
    </source>
</reference>
<accession>A0AAE6JIZ9</accession>
<organism evidence="2 3">
    <name type="scientific">Mucilaginibacter rubeus</name>
    <dbReference type="NCBI Taxonomy" id="2027860"/>
    <lineage>
        <taxon>Bacteria</taxon>
        <taxon>Pseudomonadati</taxon>
        <taxon>Bacteroidota</taxon>
        <taxon>Sphingobacteriia</taxon>
        <taxon>Sphingobacteriales</taxon>
        <taxon>Sphingobacteriaceae</taxon>
        <taxon>Mucilaginibacter</taxon>
    </lineage>
</organism>
<dbReference type="RefSeq" id="WP_146752308.1">
    <property type="nucleotide sequence ID" value="NZ_CP071881.1"/>
</dbReference>
<dbReference type="AlphaFoldDB" id="A0AAE6JIZ9"/>
<sequence>MKSMTVIITFTVLVGSVCCAFCLMSFKAKPGGKGESTVTFYKVPLVCSAAPEIGCGSKAKPVLKQLEKNSSVAEAWLNHTGTVIAVVWKANNNRAVGEKNTMAVFKGQNLDVQMVTGKEYDAMLNDFIDKKNWLRYAEVDKLSMIEAGEIGSRIVARVNAKTPLSNETSSSLKTDFETLFKRWFIKMDTTDVNKDPNLIDTFRQQTEHDLLSIGKKYLDAGQMNALQAAITLGLQPAEGETGYAKDGCCSKSDDTKQKCEPDKDEKKGCCSKTSAN</sequence>
<feature type="compositionally biased region" description="Basic and acidic residues" evidence="1">
    <location>
        <begin position="252"/>
        <end position="268"/>
    </location>
</feature>
<evidence type="ECO:0000313" key="3">
    <source>
        <dbReference type="Proteomes" id="UP000250557"/>
    </source>
</evidence>
<feature type="region of interest" description="Disordered" evidence="1">
    <location>
        <begin position="252"/>
        <end position="276"/>
    </location>
</feature>
<protein>
    <submittedName>
        <fullName evidence="2">Uncharacterized protein</fullName>
    </submittedName>
</protein>
<gene>
    <name evidence="2" type="ORF">DIU31_025335</name>
</gene>
<dbReference type="EMBL" id="CP043451">
    <property type="protein sequence ID" value="QEM06669.1"/>
    <property type="molecule type" value="Genomic_DNA"/>
</dbReference>
<evidence type="ECO:0000313" key="2">
    <source>
        <dbReference type="EMBL" id="QEM06669.1"/>
    </source>
</evidence>